<dbReference type="EMBL" id="BMLK01000008">
    <property type="protein sequence ID" value="GGN49894.1"/>
    <property type="molecule type" value="Genomic_DNA"/>
</dbReference>
<sequence length="119" mass="13100">MVENLHIQRQDTAGNRDAITLEEWTEAVDHIEGIRLAQGDAVAANPLDETVVTLPNRGGDAEVYREDCQTWMRTMFWTPEGTIRFAAPESEDDTILPLAGKLATELNAAIYDEAGKGLS</sequence>
<accession>A0ABQ2JMI3</accession>
<evidence type="ECO:0000313" key="1">
    <source>
        <dbReference type="EMBL" id="GGN49894.1"/>
    </source>
</evidence>
<reference evidence="2" key="1">
    <citation type="journal article" date="2019" name="Int. J. Syst. Evol. Microbiol.">
        <title>The Global Catalogue of Microorganisms (GCM) 10K type strain sequencing project: providing services to taxonomists for standard genome sequencing and annotation.</title>
        <authorList>
            <consortium name="The Broad Institute Genomics Platform"/>
            <consortium name="The Broad Institute Genome Sequencing Center for Infectious Disease"/>
            <person name="Wu L."/>
            <person name="Ma J."/>
        </authorList>
    </citation>
    <scope>NUCLEOTIDE SEQUENCE [LARGE SCALE GENOMIC DNA]</scope>
    <source>
        <strain evidence="2">CGMCC 1.6784</strain>
    </source>
</reference>
<evidence type="ECO:0000313" key="2">
    <source>
        <dbReference type="Proteomes" id="UP000605099"/>
    </source>
</evidence>
<gene>
    <name evidence="1" type="ORF">GCM10011349_20980</name>
</gene>
<keyword evidence="2" id="KW-1185">Reference proteome</keyword>
<protein>
    <submittedName>
        <fullName evidence="1">Uncharacterized protein</fullName>
    </submittedName>
</protein>
<proteinExistence type="predicted"/>
<name>A0ABQ2JMI3_9SPHN</name>
<comment type="caution">
    <text evidence="1">The sequence shown here is derived from an EMBL/GenBank/DDBJ whole genome shotgun (WGS) entry which is preliminary data.</text>
</comment>
<dbReference type="RefSeq" id="WP_188819633.1">
    <property type="nucleotide sequence ID" value="NZ_BMLK01000008.1"/>
</dbReference>
<dbReference type="Proteomes" id="UP000605099">
    <property type="component" value="Unassembled WGS sequence"/>
</dbReference>
<organism evidence="1 2">
    <name type="scientific">Novosphingobium indicum</name>
    <dbReference type="NCBI Taxonomy" id="462949"/>
    <lineage>
        <taxon>Bacteria</taxon>
        <taxon>Pseudomonadati</taxon>
        <taxon>Pseudomonadota</taxon>
        <taxon>Alphaproteobacteria</taxon>
        <taxon>Sphingomonadales</taxon>
        <taxon>Sphingomonadaceae</taxon>
        <taxon>Novosphingobium</taxon>
    </lineage>
</organism>